<dbReference type="EMBL" id="SDAQ01000119">
    <property type="protein sequence ID" value="KAI3536906.1"/>
    <property type="molecule type" value="Genomic_DNA"/>
</dbReference>
<keyword evidence="2" id="KW-1185">Reference proteome</keyword>
<dbReference type="OrthoDB" id="10468525at2759"/>
<reference evidence="1" key="1">
    <citation type="submission" date="2019-01" db="EMBL/GenBank/DDBJ databases">
        <title>Colletotrichum abscissum LGMF1257.</title>
        <authorList>
            <person name="Baroncelli R."/>
        </authorList>
    </citation>
    <scope>NUCLEOTIDE SEQUENCE</scope>
    <source>
        <strain evidence="1">Ca142</strain>
    </source>
</reference>
<organism evidence="1 2">
    <name type="scientific">Colletotrichum abscissum</name>
    <dbReference type="NCBI Taxonomy" id="1671311"/>
    <lineage>
        <taxon>Eukaryota</taxon>
        <taxon>Fungi</taxon>
        <taxon>Dikarya</taxon>
        <taxon>Ascomycota</taxon>
        <taxon>Pezizomycotina</taxon>
        <taxon>Sordariomycetes</taxon>
        <taxon>Hypocreomycetidae</taxon>
        <taxon>Glomerellales</taxon>
        <taxon>Glomerellaceae</taxon>
        <taxon>Colletotrichum</taxon>
        <taxon>Colletotrichum acutatum species complex</taxon>
    </lineage>
</organism>
<dbReference type="Proteomes" id="UP001056436">
    <property type="component" value="Unassembled WGS sequence"/>
</dbReference>
<dbReference type="AlphaFoldDB" id="A0A9P9X4U4"/>
<sequence>MFAGPTVLAAALLAPPRKAVFETRLLGSLGLSATVTPHVFASPTCVGWRSLRWKPPIVGLSAIDSGERWLIRGNTSSRFGTKDEKRDPRVDEVRTWDGKTKTWFRM</sequence>
<accession>A0A9P9X4U4</accession>
<evidence type="ECO:0000313" key="2">
    <source>
        <dbReference type="Proteomes" id="UP001056436"/>
    </source>
</evidence>
<proteinExistence type="predicted"/>
<gene>
    <name evidence="1" type="ORF">CABS02_12347</name>
</gene>
<evidence type="ECO:0000313" key="1">
    <source>
        <dbReference type="EMBL" id="KAI3536906.1"/>
    </source>
</evidence>
<comment type="caution">
    <text evidence="1">The sequence shown here is derived from an EMBL/GenBank/DDBJ whole genome shotgun (WGS) entry which is preliminary data.</text>
</comment>
<name>A0A9P9X4U4_9PEZI</name>
<protein>
    <submittedName>
        <fullName evidence="1">Uncharacterized protein</fullName>
    </submittedName>
</protein>